<organism evidence="5 6">
    <name type="scientific">Rehmannia glutinosa</name>
    <name type="common">Chinese foxglove</name>
    <dbReference type="NCBI Taxonomy" id="99300"/>
    <lineage>
        <taxon>Eukaryota</taxon>
        <taxon>Viridiplantae</taxon>
        <taxon>Streptophyta</taxon>
        <taxon>Embryophyta</taxon>
        <taxon>Tracheophyta</taxon>
        <taxon>Spermatophyta</taxon>
        <taxon>Magnoliopsida</taxon>
        <taxon>eudicotyledons</taxon>
        <taxon>Gunneridae</taxon>
        <taxon>Pentapetalae</taxon>
        <taxon>asterids</taxon>
        <taxon>lamiids</taxon>
        <taxon>Lamiales</taxon>
        <taxon>Orobanchaceae</taxon>
        <taxon>Rehmannieae</taxon>
        <taxon>Rehmannia</taxon>
    </lineage>
</organism>
<dbReference type="InterPro" id="IPR013601">
    <property type="entry name" value="FAE1_typ3_polyketide_synth"/>
</dbReference>
<proteinExistence type="predicted"/>
<gene>
    <name evidence="5" type="ORF">DH2020_029937</name>
</gene>
<name>A0ABR0VQ39_REHGL</name>
<accession>A0ABR0VQ39</accession>
<evidence type="ECO:0000256" key="1">
    <source>
        <dbReference type="ARBA" id="ARBA00023315"/>
    </source>
</evidence>
<evidence type="ECO:0000259" key="4">
    <source>
        <dbReference type="Pfam" id="PF08392"/>
    </source>
</evidence>
<dbReference type="InterPro" id="IPR016039">
    <property type="entry name" value="Thiolase-like"/>
</dbReference>
<comment type="catalytic activity">
    <reaction evidence="2">
        <text>a very-long-chain acyl-CoA + malonyl-CoA + H(+) = a very-long-chain 3-oxoacyl-CoA + CO2 + CoA</text>
        <dbReference type="Rhea" id="RHEA:32727"/>
        <dbReference type="ChEBI" id="CHEBI:15378"/>
        <dbReference type="ChEBI" id="CHEBI:16526"/>
        <dbReference type="ChEBI" id="CHEBI:57287"/>
        <dbReference type="ChEBI" id="CHEBI:57384"/>
        <dbReference type="ChEBI" id="CHEBI:90725"/>
        <dbReference type="ChEBI" id="CHEBI:90736"/>
        <dbReference type="EC" id="2.3.1.199"/>
    </reaction>
</comment>
<evidence type="ECO:0000313" key="6">
    <source>
        <dbReference type="Proteomes" id="UP001318860"/>
    </source>
</evidence>
<dbReference type="EMBL" id="JABTTQ020001043">
    <property type="protein sequence ID" value="KAK6136316.1"/>
    <property type="molecule type" value="Genomic_DNA"/>
</dbReference>
<dbReference type="Pfam" id="PF08392">
    <property type="entry name" value="FAE1_CUT1_RppA"/>
    <property type="match status" value="1"/>
</dbReference>
<keyword evidence="3" id="KW-0732">Signal</keyword>
<dbReference type="Proteomes" id="UP001318860">
    <property type="component" value="Unassembled WGS sequence"/>
</dbReference>
<sequence length="377" mass="43285">MEPIIVAMCSFCFLFLVYQLYKLYDQKRDQCCYLLHYECHKPSDDRKIDTKFCGNIIARNKNLGHQDYKFLLRVIVNSGIGEETYGPRNIIERRENSPTLQDGISEMEEFFIDTLDRLFRKTGVSPREIDVLVVNVALLSSAPSLTSKIINYYKMRDDVKSFNLTGMGCSGSLISINLVQNIFKSHKNAMAIVVCSESIAPNWYSGNDKSMILTNCLFRSGGCSIMLTNNRAFENRAKLKLKCLVRTHLGASDEAHNCCMQKEDDQGRLGFYLGKNLRKTATLAFKKNVVGIAKKALPLREIVRYIAVNCVWEVLRDLEDGSVWRDIIDAYPVKTTANPYMEKYGWINREKLEVDVWLIFARYSAVLFSKTMKWEVL</sequence>
<feature type="signal peptide" evidence="3">
    <location>
        <begin position="1"/>
        <end position="19"/>
    </location>
</feature>
<keyword evidence="1" id="KW-0808">Transferase</keyword>
<protein>
    <recommendedName>
        <fullName evidence="4">FAE domain-containing protein</fullName>
    </recommendedName>
</protein>
<reference evidence="5 6" key="1">
    <citation type="journal article" date="2021" name="Comput. Struct. Biotechnol. J.">
        <title>De novo genome assembly of the potent medicinal plant Rehmannia glutinosa using nanopore technology.</title>
        <authorList>
            <person name="Ma L."/>
            <person name="Dong C."/>
            <person name="Song C."/>
            <person name="Wang X."/>
            <person name="Zheng X."/>
            <person name="Niu Y."/>
            <person name="Chen S."/>
            <person name="Feng W."/>
        </authorList>
    </citation>
    <scope>NUCLEOTIDE SEQUENCE [LARGE SCALE GENOMIC DNA]</scope>
    <source>
        <strain evidence="5">DH-2019</strain>
    </source>
</reference>
<dbReference type="Gene3D" id="3.40.47.10">
    <property type="match status" value="1"/>
</dbReference>
<evidence type="ECO:0000256" key="3">
    <source>
        <dbReference type="SAM" id="SignalP"/>
    </source>
</evidence>
<keyword evidence="1" id="KW-0012">Acyltransferase</keyword>
<evidence type="ECO:0000313" key="5">
    <source>
        <dbReference type="EMBL" id="KAK6136316.1"/>
    </source>
</evidence>
<comment type="caution">
    <text evidence="5">The sequence shown here is derived from an EMBL/GenBank/DDBJ whole genome shotgun (WGS) entry which is preliminary data.</text>
</comment>
<keyword evidence="6" id="KW-1185">Reference proteome</keyword>
<dbReference type="PANTHER" id="PTHR31561">
    <property type="entry name" value="3-KETOACYL-COA SYNTHASE"/>
    <property type="match status" value="1"/>
</dbReference>
<feature type="chain" id="PRO_5046575962" description="FAE domain-containing protein" evidence="3">
    <location>
        <begin position="20"/>
        <end position="377"/>
    </location>
</feature>
<dbReference type="SUPFAM" id="SSF53901">
    <property type="entry name" value="Thiolase-like"/>
    <property type="match status" value="1"/>
</dbReference>
<feature type="domain" description="FAE" evidence="4">
    <location>
        <begin position="25"/>
        <end position="308"/>
    </location>
</feature>
<evidence type="ECO:0000256" key="2">
    <source>
        <dbReference type="ARBA" id="ARBA00047375"/>
    </source>
</evidence>
<dbReference type="InterPro" id="IPR012392">
    <property type="entry name" value="3-ktacl-CoA_syn"/>
</dbReference>